<keyword evidence="3" id="KW-1185">Reference proteome</keyword>
<dbReference type="Proteomes" id="UP000765509">
    <property type="component" value="Unassembled WGS sequence"/>
</dbReference>
<comment type="caution">
    <text evidence="2">The sequence shown here is derived from an EMBL/GenBank/DDBJ whole genome shotgun (WGS) entry which is preliminary data.</text>
</comment>
<feature type="region of interest" description="Disordered" evidence="1">
    <location>
        <begin position="1"/>
        <end position="78"/>
    </location>
</feature>
<feature type="compositionally biased region" description="Basic and acidic residues" evidence="1">
    <location>
        <begin position="1"/>
        <end position="21"/>
    </location>
</feature>
<accession>A0A9Q3C902</accession>
<gene>
    <name evidence="2" type="ORF">O181_019062</name>
</gene>
<sequence length="78" mass="8540">MSPVHLRDPGFQRNQPKDREGLSGTRRPGRGHLGHSGGWQDTEGNHTHSAIHLPIQQKPQTTGLERYGSSSSPPPTPQ</sequence>
<evidence type="ECO:0000256" key="1">
    <source>
        <dbReference type="SAM" id="MobiDB-lite"/>
    </source>
</evidence>
<protein>
    <submittedName>
        <fullName evidence="2">Uncharacterized protein</fullName>
    </submittedName>
</protein>
<evidence type="ECO:0000313" key="3">
    <source>
        <dbReference type="Proteomes" id="UP000765509"/>
    </source>
</evidence>
<feature type="compositionally biased region" description="Polar residues" evidence="1">
    <location>
        <begin position="57"/>
        <end position="71"/>
    </location>
</feature>
<evidence type="ECO:0000313" key="2">
    <source>
        <dbReference type="EMBL" id="MBW0479347.1"/>
    </source>
</evidence>
<organism evidence="2 3">
    <name type="scientific">Austropuccinia psidii MF-1</name>
    <dbReference type="NCBI Taxonomy" id="1389203"/>
    <lineage>
        <taxon>Eukaryota</taxon>
        <taxon>Fungi</taxon>
        <taxon>Dikarya</taxon>
        <taxon>Basidiomycota</taxon>
        <taxon>Pucciniomycotina</taxon>
        <taxon>Pucciniomycetes</taxon>
        <taxon>Pucciniales</taxon>
        <taxon>Sphaerophragmiaceae</taxon>
        <taxon>Austropuccinia</taxon>
    </lineage>
</organism>
<dbReference type="EMBL" id="AVOT02005551">
    <property type="protein sequence ID" value="MBW0479347.1"/>
    <property type="molecule type" value="Genomic_DNA"/>
</dbReference>
<proteinExistence type="predicted"/>
<dbReference type="AlphaFoldDB" id="A0A9Q3C902"/>
<name>A0A9Q3C902_9BASI</name>
<reference evidence="2" key="1">
    <citation type="submission" date="2021-03" db="EMBL/GenBank/DDBJ databases">
        <title>Draft genome sequence of rust myrtle Austropuccinia psidii MF-1, a brazilian biotype.</title>
        <authorList>
            <person name="Quecine M.C."/>
            <person name="Pachon D.M.R."/>
            <person name="Bonatelli M.L."/>
            <person name="Correr F.H."/>
            <person name="Franceschini L.M."/>
            <person name="Leite T.F."/>
            <person name="Margarido G.R.A."/>
            <person name="Almeida C.A."/>
            <person name="Ferrarezi J.A."/>
            <person name="Labate C.A."/>
        </authorList>
    </citation>
    <scope>NUCLEOTIDE SEQUENCE</scope>
    <source>
        <strain evidence="2">MF-1</strain>
    </source>
</reference>